<dbReference type="SUPFAM" id="SSF56300">
    <property type="entry name" value="Metallo-dependent phosphatases"/>
    <property type="match status" value="1"/>
</dbReference>
<dbReference type="InterPro" id="IPR029052">
    <property type="entry name" value="Metallo-depent_PP-like"/>
</dbReference>
<dbReference type="CDD" id="cd07381">
    <property type="entry name" value="MPP_CapA"/>
    <property type="match status" value="1"/>
</dbReference>
<evidence type="ECO:0000256" key="1">
    <source>
        <dbReference type="ARBA" id="ARBA00005662"/>
    </source>
</evidence>
<comment type="caution">
    <text evidence="4">The sequence shown here is derived from an EMBL/GenBank/DDBJ whole genome shotgun (WGS) entry which is preliminary data.</text>
</comment>
<feature type="region of interest" description="Disordered" evidence="2">
    <location>
        <begin position="317"/>
        <end position="349"/>
    </location>
</feature>
<feature type="domain" description="Capsule synthesis protein CapA" evidence="3">
    <location>
        <begin position="3"/>
        <end position="250"/>
    </location>
</feature>
<dbReference type="InterPro" id="IPR052169">
    <property type="entry name" value="CW_Biosynth-Accessory"/>
</dbReference>
<proteinExistence type="inferred from homology"/>
<gene>
    <name evidence="4" type="ORF">ACFPP7_12020</name>
</gene>
<dbReference type="PANTHER" id="PTHR33393:SF11">
    <property type="entry name" value="POLYGLUTAMINE SYNTHESIS ACCESSORY PROTEIN RV0574C-RELATED"/>
    <property type="match status" value="1"/>
</dbReference>
<dbReference type="Proteomes" id="UP001596084">
    <property type="component" value="Unassembled WGS sequence"/>
</dbReference>
<sequence length="349" mass="38005">MTTLALAGDVMLGRLVNHAVRRKPAAKPWGDVLPVMAAADARIINLECAITTHATPWTRTKKVFHFRAGPAVVKVLRAARIDAVSLANNHVLDFNEAGLLDTLYYLDRAGIAHAGAGHDLDEARRPAFIHADGTRIALIALTDNEAAFAATATHPGTYYLPVSTDADTLAQIGAGIQAARSAGADIVVLSNHWGPNMTLYPPRHFRDFAHAAIELGADVYFGHSAHLFHGVEIYKGKPILYDTGDFIDDYAVDPWLHNDWSFLFLVTLEAGRLLRLELLPVLLTLAEVHLAQEPVRAQLCRRMRDLSEEFGTHFRESGERLVWEPGRDGKPTPAALDPDSSDSAGPAPA</sequence>
<name>A0ABW0QCL4_9BURK</name>
<dbReference type="EMBL" id="JBHSMX010000018">
    <property type="protein sequence ID" value="MFC5521637.1"/>
    <property type="molecule type" value="Genomic_DNA"/>
</dbReference>
<protein>
    <submittedName>
        <fullName evidence="4">CapA family protein</fullName>
    </submittedName>
</protein>
<feature type="compositionally biased region" description="Basic and acidic residues" evidence="2">
    <location>
        <begin position="317"/>
        <end position="330"/>
    </location>
</feature>
<dbReference type="SMART" id="SM00854">
    <property type="entry name" value="PGA_cap"/>
    <property type="match status" value="1"/>
</dbReference>
<evidence type="ECO:0000256" key="2">
    <source>
        <dbReference type="SAM" id="MobiDB-lite"/>
    </source>
</evidence>
<organism evidence="4 5">
    <name type="scientific">Polaromonas jejuensis</name>
    <dbReference type="NCBI Taxonomy" id="457502"/>
    <lineage>
        <taxon>Bacteria</taxon>
        <taxon>Pseudomonadati</taxon>
        <taxon>Pseudomonadota</taxon>
        <taxon>Betaproteobacteria</taxon>
        <taxon>Burkholderiales</taxon>
        <taxon>Comamonadaceae</taxon>
        <taxon>Polaromonas</taxon>
    </lineage>
</organism>
<evidence type="ECO:0000313" key="5">
    <source>
        <dbReference type="Proteomes" id="UP001596084"/>
    </source>
</evidence>
<dbReference type="Pfam" id="PF09587">
    <property type="entry name" value="PGA_cap"/>
    <property type="match status" value="1"/>
</dbReference>
<accession>A0ABW0QCL4</accession>
<keyword evidence="5" id="KW-1185">Reference proteome</keyword>
<dbReference type="InterPro" id="IPR019079">
    <property type="entry name" value="Capsule_synth_CapA"/>
</dbReference>
<dbReference type="PANTHER" id="PTHR33393">
    <property type="entry name" value="POLYGLUTAMINE SYNTHESIS ACCESSORY PROTEIN RV0574C-RELATED"/>
    <property type="match status" value="1"/>
</dbReference>
<dbReference type="RefSeq" id="WP_084389544.1">
    <property type="nucleotide sequence ID" value="NZ_JBHSMX010000018.1"/>
</dbReference>
<evidence type="ECO:0000313" key="4">
    <source>
        <dbReference type="EMBL" id="MFC5521637.1"/>
    </source>
</evidence>
<dbReference type="Gene3D" id="3.60.21.10">
    <property type="match status" value="1"/>
</dbReference>
<evidence type="ECO:0000259" key="3">
    <source>
        <dbReference type="SMART" id="SM00854"/>
    </source>
</evidence>
<comment type="similarity">
    <text evidence="1">Belongs to the CapA family.</text>
</comment>
<reference evidence="5" key="1">
    <citation type="journal article" date="2019" name="Int. J. Syst. Evol. Microbiol.">
        <title>The Global Catalogue of Microorganisms (GCM) 10K type strain sequencing project: providing services to taxonomists for standard genome sequencing and annotation.</title>
        <authorList>
            <consortium name="The Broad Institute Genomics Platform"/>
            <consortium name="The Broad Institute Genome Sequencing Center for Infectious Disease"/>
            <person name="Wu L."/>
            <person name="Ma J."/>
        </authorList>
    </citation>
    <scope>NUCLEOTIDE SEQUENCE [LARGE SCALE GENOMIC DNA]</scope>
    <source>
        <strain evidence="5">CGMCC 4.7277</strain>
    </source>
</reference>